<organism evidence="5 6">
    <name type="scientific">Paraburkholderia diazotrophica</name>
    <dbReference type="NCBI Taxonomy" id="667676"/>
    <lineage>
        <taxon>Bacteria</taxon>
        <taxon>Pseudomonadati</taxon>
        <taxon>Pseudomonadota</taxon>
        <taxon>Betaproteobacteria</taxon>
        <taxon>Burkholderiales</taxon>
        <taxon>Burkholderiaceae</taxon>
        <taxon>Paraburkholderia</taxon>
    </lineage>
</organism>
<dbReference type="GO" id="GO:0003677">
    <property type="term" value="F:DNA binding"/>
    <property type="evidence" value="ECO:0007669"/>
    <property type="project" value="UniProtKB-KW"/>
</dbReference>
<dbReference type="SMART" id="SM00421">
    <property type="entry name" value="HTH_LUXR"/>
    <property type="match status" value="1"/>
</dbReference>
<dbReference type="InterPro" id="IPR000792">
    <property type="entry name" value="Tscrpt_reg_LuxR_C"/>
</dbReference>
<dbReference type="SUPFAM" id="SSF46894">
    <property type="entry name" value="C-terminal effector domain of the bipartite response regulators"/>
    <property type="match status" value="1"/>
</dbReference>
<keyword evidence="2" id="KW-0238">DNA-binding</keyword>
<dbReference type="Proteomes" id="UP000198866">
    <property type="component" value="Unassembled WGS sequence"/>
</dbReference>
<evidence type="ECO:0000256" key="2">
    <source>
        <dbReference type="ARBA" id="ARBA00023125"/>
    </source>
</evidence>
<dbReference type="STRING" id="667676.SAMN05192539_1003377"/>
<sequence length="330" mass="37275">MRQLSDAILSIYKASKSSTQTQFLMYAFRTISEYVPFDRLRWRAGVTGDTGLVIYTLGSLAPPRTPADHLITIGCDGHRSAEDNKPVLLPRIVGALEEETRDCYEFEHRANTVAVWYRFAEHEEARLGEPNLRFATLSFLVLSLHRDGAMRSFTDNERDIVQTLHTHISEAWATNVSDGLQRFQYDQHERDRAGAIVTADGILLFGDERFLRHLAERWPRPVDARLPEPLRLALAAGKTRHIETTHGYRIMREGAIAYIYAHPRRAVDTLTARELQVAQKVASGLTHKEIARLFGVSPSTVRKQIVSIHERMGVRNNAELAAQLGPGLSQ</sequence>
<accession>A0A1H6SUR4</accession>
<dbReference type="InterPro" id="IPR016032">
    <property type="entry name" value="Sig_transdc_resp-reg_C-effctor"/>
</dbReference>
<keyword evidence="1" id="KW-0805">Transcription regulation</keyword>
<dbReference type="AlphaFoldDB" id="A0A1H6SUR4"/>
<dbReference type="Pfam" id="PF00196">
    <property type="entry name" value="GerE"/>
    <property type="match status" value="1"/>
</dbReference>
<dbReference type="PANTHER" id="PTHR44688:SF16">
    <property type="entry name" value="DNA-BINDING TRANSCRIPTIONAL ACTIVATOR DEVR_DOSR"/>
    <property type="match status" value="1"/>
</dbReference>
<evidence type="ECO:0000259" key="4">
    <source>
        <dbReference type="PROSITE" id="PS50043"/>
    </source>
</evidence>
<keyword evidence="6" id="KW-1185">Reference proteome</keyword>
<keyword evidence="3" id="KW-0804">Transcription</keyword>
<evidence type="ECO:0000256" key="1">
    <source>
        <dbReference type="ARBA" id="ARBA00023015"/>
    </source>
</evidence>
<dbReference type="GO" id="GO:0006355">
    <property type="term" value="P:regulation of DNA-templated transcription"/>
    <property type="evidence" value="ECO:0007669"/>
    <property type="project" value="InterPro"/>
</dbReference>
<dbReference type="CDD" id="cd06170">
    <property type="entry name" value="LuxR_C_like"/>
    <property type="match status" value="1"/>
</dbReference>
<dbReference type="InterPro" id="IPR036388">
    <property type="entry name" value="WH-like_DNA-bd_sf"/>
</dbReference>
<dbReference type="Gene3D" id="1.10.10.10">
    <property type="entry name" value="Winged helix-like DNA-binding domain superfamily/Winged helix DNA-binding domain"/>
    <property type="match status" value="1"/>
</dbReference>
<evidence type="ECO:0000256" key="3">
    <source>
        <dbReference type="ARBA" id="ARBA00023163"/>
    </source>
</evidence>
<dbReference type="EMBL" id="FNYE01000003">
    <property type="protein sequence ID" value="SEI71501.1"/>
    <property type="molecule type" value="Genomic_DNA"/>
</dbReference>
<dbReference type="PANTHER" id="PTHR44688">
    <property type="entry name" value="DNA-BINDING TRANSCRIPTIONAL ACTIVATOR DEVR_DOSR"/>
    <property type="match status" value="1"/>
</dbReference>
<evidence type="ECO:0000313" key="5">
    <source>
        <dbReference type="EMBL" id="SEI71501.1"/>
    </source>
</evidence>
<feature type="domain" description="HTH luxR-type" evidence="4">
    <location>
        <begin position="263"/>
        <end position="328"/>
    </location>
</feature>
<dbReference type="PRINTS" id="PR00038">
    <property type="entry name" value="HTHLUXR"/>
</dbReference>
<gene>
    <name evidence="5" type="ORF">SAMN05192539_1003377</name>
</gene>
<proteinExistence type="predicted"/>
<dbReference type="PROSITE" id="PS50043">
    <property type="entry name" value="HTH_LUXR_2"/>
    <property type="match status" value="1"/>
</dbReference>
<reference evidence="6" key="1">
    <citation type="submission" date="2016-10" db="EMBL/GenBank/DDBJ databases">
        <authorList>
            <person name="Varghese N."/>
            <person name="Submissions S."/>
        </authorList>
    </citation>
    <scope>NUCLEOTIDE SEQUENCE [LARGE SCALE GENOMIC DNA]</scope>
    <source>
        <strain evidence="6">LMG 26031</strain>
    </source>
</reference>
<name>A0A1H6SUR4_9BURK</name>
<evidence type="ECO:0000313" key="6">
    <source>
        <dbReference type="Proteomes" id="UP000198866"/>
    </source>
</evidence>
<protein>
    <submittedName>
        <fullName evidence="5">Regulatory protein, luxR family</fullName>
    </submittedName>
</protein>